<evidence type="ECO:0000256" key="7">
    <source>
        <dbReference type="ARBA" id="ARBA00023157"/>
    </source>
</evidence>
<dbReference type="SUPFAM" id="SSF101576">
    <property type="entry name" value="Supernatant protein factor (SPF), C-terminal domain"/>
    <property type="match status" value="1"/>
</dbReference>
<comment type="subcellular location">
    <subcellularLocation>
        <location evidence="2">Secreted</location>
    </subcellularLocation>
</comment>
<dbReference type="InterPro" id="IPR000734">
    <property type="entry name" value="TAG_lipase"/>
</dbReference>
<proteinExistence type="inferred from homology"/>
<dbReference type="Pfam" id="PF01105">
    <property type="entry name" value="EMP24_GP25L"/>
    <property type="match status" value="1"/>
</dbReference>
<reference evidence="10" key="2">
    <citation type="submission" date="2023-03" db="EMBL/GenBank/DDBJ databases">
        <authorList>
            <person name="Inwood S.N."/>
            <person name="Skelly J.G."/>
            <person name="Guhlin J."/>
            <person name="Harrop T.W.R."/>
            <person name="Goldson S.G."/>
            <person name="Dearden P.K."/>
        </authorList>
    </citation>
    <scope>NUCLEOTIDE SEQUENCE</scope>
    <source>
        <strain evidence="10">Lincoln</strain>
        <tissue evidence="10">Whole body</tissue>
    </source>
</reference>
<dbReference type="Gene3D" id="3.40.50.1820">
    <property type="entry name" value="alpha/beta hydrolase"/>
    <property type="match status" value="1"/>
</dbReference>
<dbReference type="FunFam" id="3.40.50.1820:FF:000076">
    <property type="entry name" value="phospholipase A1"/>
    <property type="match status" value="1"/>
</dbReference>
<organism evidence="10 11">
    <name type="scientific">Microctonus hyperodae</name>
    <name type="common">Parasitoid wasp</name>
    <dbReference type="NCBI Taxonomy" id="165561"/>
    <lineage>
        <taxon>Eukaryota</taxon>
        <taxon>Metazoa</taxon>
        <taxon>Ecdysozoa</taxon>
        <taxon>Arthropoda</taxon>
        <taxon>Hexapoda</taxon>
        <taxon>Insecta</taxon>
        <taxon>Pterygota</taxon>
        <taxon>Neoptera</taxon>
        <taxon>Endopterygota</taxon>
        <taxon>Hymenoptera</taxon>
        <taxon>Apocrita</taxon>
        <taxon>Ichneumonoidea</taxon>
        <taxon>Braconidae</taxon>
        <taxon>Euphorinae</taxon>
        <taxon>Microctonus</taxon>
    </lineage>
</organism>
<dbReference type="CDD" id="cd00707">
    <property type="entry name" value="Pancreat_lipase_like"/>
    <property type="match status" value="1"/>
</dbReference>
<dbReference type="GO" id="GO:0016042">
    <property type="term" value="P:lipid catabolic process"/>
    <property type="evidence" value="ECO:0007669"/>
    <property type="project" value="TreeGrafter"/>
</dbReference>
<dbReference type="PANTHER" id="PTHR11610:SF151">
    <property type="entry name" value="PHOSPHOLIPASE A1 MEMBER A-LIKE PROTEIN"/>
    <property type="match status" value="1"/>
</dbReference>
<name>A0AA39KUV4_MICHY</name>
<gene>
    <name evidence="10" type="ORF">PV327_010381</name>
</gene>
<evidence type="ECO:0000256" key="2">
    <source>
        <dbReference type="ARBA" id="ARBA00004613"/>
    </source>
</evidence>
<dbReference type="GO" id="GO:0005615">
    <property type="term" value="C:extracellular space"/>
    <property type="evidence" value="ECO:0007669"/>
    <property type="project" value="TreeGrafter"/>
</dbReference>
<keyword evidence="5" id="KW-0964">Secreted</keyword>
<reference evidence="10" key="1">
    <citation type="journal article" date="2023" name="bioRxiv">
        <title>Scaffold-level genome assemblies of two parasitoid biocontrol wasps reveal the parthenogenesis mechanism and an associated novel virus.</title>
        <authorList>
            <person name="Inwood S."/>
            <person name="Skelly J."/>
            <person name="Guhlin J."/>
            <person name="Harrop T."/>
            <person name="Goldson S."/>
            <person name="Dearden P."/>
        </authorList>
    </citation>
    <scope>NUCLEOTIDE SEQUENCE</scope>
    <source>
        <strain evidence="10">Lincoln</strain>
        <tissue evidence="10">Whole body</tissue>
    </source>
</reference>
<dbReference type="GO" id="GO:0008970">
    <property type="term" value="F:phospholipase A1 activity"/>
    <property type="evidence" value="ECO:0007669"/>
    <property type="project" value="UniProtKB-EC"/>
</dbReference>
<comment type="catalytic activity">
    <reaction evidence="1">
        <text>a 1,2-diacyl-sn-glycero-3-phosphocholine + H2O = a 2-acyl-sn-glycero-3-phosphocholine + a fatty acid + H(+)</text>
        <dbReference type="Rhea" id="RHEA:18689"/>
        <dbReference type="ChEBI" id="CHEBI:15377"/>
        <dbReference type="ChEBI" id="CHEBI:15378"/>
        <dbReference type="ChEBI" id="CHEBI:28868"/>
        <dbReference type="ChEBI" id="CHEBI:57643"/>
        <dbReference type="ChEBI" id="CHEBI:57875"/>
        <dbReference type="EC" id="3.1.1.32"/>
    </reaction>
</comment>
<dbReference type="Pfam" id="PF00151">
    <property type="entry name" value="Lipase"/>
    <property type="match status" value="1"/>
</dbReference>
<evidence type="ECO:0000259" key="9">
    <source>
        <dbReference type="PROSITE" id="PS50866"/>
    </source>
</evidence>
<dbReference type="PANTHER" id="PTHR11610">
    <property type="entry name" value="LIPASE"/>
    <property type="match status" value="1"/>
</dbReference>
<dbReference type="InterPro" id="IPR036598">
    <property type="entry name" value="GOLD_dom_sf"/>
</dbReference>
<dbReference type="EMBL" id="JAQQBR010000006">
    <property type="protein sequence ID" value="KAK0174625.1"/>
    <property type="molecule type" value="Genomic_DNA"/>
</dbReference>
<keyword evidence="11" id="KW-1185">Reference proteome</keyword>
<dbReference type="GO" id="GO:0017171">
    <property type="term" value="F:serine hydrolase activity"/>
    <property type="evidence" value="ECO:0007669"/>
    <property type="project" value="TreeGrafter"/>
</dbReference>
<dbReference type="InterPro" id="IPR029058">
    <property type="entry name" value="AB_hydrolase_fold"/>
</dbReference>
<dbReference type="Proteomes" id="UP001168972">
    <property type="component" value="Unassembled WGS sequence"/>
</dbReference>
<dbReference type="InterPro" id="IPR033906">
    <property type="entry name" value="Lipase_N"/>
</dbReference>
<comment type="caution">
    <text evidence="10">The sequence shown here is derived from an EMBL/GenBank/DDBJ whole genome shotgun (WGS) entry which is preliminary data.</text>
</comment>
<evidence type="ECO:0000313" key="10">
    <source>
        <dbReference type="EMBL" id="KAK0174625.1"/>
    </source>
</evidence>
<evidence type="ECO:0000256" key="3">
    <source>
        <dbReference type="ARBA" id="ARBA00010701"/>
    </source>
</evidence>
<sequence>MHSPCKYVFTIILQFNNVVCEIIDTNNIEINIGFSQRDYIIGPCLVNGNNSCPDKEVTFFLYTRKNPTDGHEIIVNETDSNLMDANFNPKQPTKILIHGYNSNMQLEALIDIRSEYLKKYDCNIVAVDWHRLAAAPCYPIAVYNAPHVGQCLAQLIRRLLDTGAEDLHAVGFSLGAHVPAFAANNLHPYKLPRITGLDPAMPLFITVSNDRKLDSTDAVFVDVYHTNAFVQGKVETCGHVDFYMNGGVTQPGCQDEEKPFGCAHNRAPQYFAESINSKVGFWGWACTGFIDYLVGYCPPKMPVVLAGDDVDKQLRGYYLVKTSNKSPFAINKSCIFDDYERTFREVRLRKNHLFIVGTVIVLTKCETTRPWYETLPAVAMDYKVHIDAGKEDCYYQYVNPGATFFVSFQVLRGGDGKAGFAVRNPNGEIVHPYQWRTNADYQDQSGVGGYYSVCIDNQFSRFAGKLVNLYLTVIRFCIN</sequence>
<evidence type="ECO:0000313" key="11">
    <source>
        <dbReference type="Proteomes" id="UP001168972"/>
    </source>
</evidence>
<accession>A0AA39KUV4</accession>
<keyword evidence="6" id="KW-0378">Hydrolase</keyword>
<feature type="domain" description="GOLD" evidence="9">
    <location>
        <begin position="391"/>
        <end position="473"/>
    </location>
</feature>
<evidence type="ECO:0000256" key="8">
    <source>
        <dbReference type="RuleBase" id="RU004262"/>
    </source>
</evidence>
<evidence type="ECO:0000256" key="1">
    <source>
        <dbReference type="ARBA" id="ARBA00000111"/>
    </source>
</evidence>
<dbReference type="InterPro" id="IPR009038">
    <property type="entry name" value="GOLD_dom"/>
</dbReference>
<evidence type="ECO:0000256" key="4">
    <source>
        <dbReference type="ARBA" id="ARBA00013179"/>
    </source>
</evidence>
<evidence type="ECO:0000256" key="5">
    <source>
        <dbReference type="ARBA" id="ARBA00022525"/>
    </source>
</evidence>
<dbReference type="PRINTS" id="PR00821">
    <property type="entry name" value="TAGLIPASE"/>
</dbReference>
<evidence type="ECO:0000256" key="6">
    <source>
        <dbReference type="ARBA" id="ARBA00022801"/>
    </source>
</evidence>
<dbReference type="EC" id="3.1.1.32" evidence="4"/>
<keyword evidence="7" id="KW-1015">Disulfide bond</keyword>
<comment type="similarity">
    <text evidence="3 8">Belongs to the AB hydrolase superfamily. Lipase family.</text>
</comment>
<dbReference type="InterPro" id="IPR013818">
    <property type="entry name" value="Lipase"/>
</dbReference>
<dbReference type="AlphaFoldDB" id="A0AA39KUV4"/>
<dbReference type="PROSITE" id="PS50866">
    <property type="entry name" value="GOLD"/>
    <property type="match status" value="1"/>
</dbReference>
<protein>
    <recommendedName>
        <fullName evidence="4">phospholipase A1</fullName>
        <ecNumber evidence="4">3.1.1.32</ecNumber>
    </recommendedName>
</protein>
<dbReference type="SUPFAM" id="SSF53474">
    <property type="entry name" value="alpha/beta-Hydrolases"/>
    <property type="match status" value="1"/>
</dbReference>